<comment type="cofactor">
    <cofactor evidence="8">
        <name>heme</name>
        <dbReference type="ChEBI" id="CHEBI:30413"/>
    </cofactor>
    <text evidence="8">Binds 1 heme group per subunit.</text>
</comment>
<gene>
    <name evidence="10" type="ORF">CAL65_19130</name>
</gene>
<comment type="caution">
    <text evidence="10">The sequence shown here is derived from an EMBL/GenBank/DDBJ whole genome shotgun (WGS) entry which is preliminary data.</text>
</comment>
<dbReference type="AlphaFoldDB" id="A0A3E0WLA5"/>
<dbReference type="GO" id="GO:0019825">
    <property type="term" value="F:oxygen binding"/>
    <property type="evidence" value="ECO:0007669"/>
    <property type="project" value="InterPro"/>
</dbReference>
<evidence type="ECO:0000256" key="5">
    <source>
        <dbReference type="ARBA" id="ARBA00022723"/>
    </source>
</evidence>
<dbReference type="Proteomes" id="UP000256763">
    <property type="component" value="Unassembled WGS sequence"/>
</dbReference>
<dbReference type="PIRSF" id="PIRSF002030">
    <property type="entry name" value="Globin_Protozoa/Cyanobacteria"/>
    <property type="match status" value="1"/>
</dbReference>
<dbReference type="RefSeq" id="WP_116348407.1">
    <property type="nucleotide sequence ID" value="NZ_NFZW01000026.1"/>
</dbReference>
<evidence type="ECO:0000256" key="3">
    <source>
        <dbReference type="ARBA" id="ARBA00022617"/>
    </source>
</evidence>
<evidence type="ECO:0000256" key="1">
    <source>
        <dbReference type="ARBA" id="ARBA00009660"/>
    </source>
</evidence>
<reference evidence="11" key="1">
    <citation type="submission" date="2017-05" db="EMBL/GenBank/DDBJ databases">
        <authorList>
            <person name="Sharma S."/>
            <person name="Sidhu C."/>
            <person name="Pinnaka A.K."/>
        </authorList>
    </citation>
    <scope>NUCLEOTIDE SEQUENCE [LARGE SCALE GENOMIC DNA]</scope>
    <source>
        <strain evidence="11">AK93</strain>
    </source>
</reference>
<keyword evidence="6 7" id="KW-0408">Iron</keyword>
<dbReference type="InterPro" id="IPR019795">
    <property type="entry name" value="Globin_bac-like_CS"/>
</dbReference>
<dbReference type="InterPro" id="IPR001486">
    <property type="entry name" value="Hemoglobin_trunc"/>
</dbReference>
<evidence type="ECO:0000256" key="8">
    <source>
        <dbReference type="PIRSR" id="PIRSR002030-1"/>
    </source>
</evidence>
<proteinExistence type="inferred from homology"/>
<keyword evidence="2 7" id="KW-0813">Transport</keyword>
<dbReference type="Pfam" id="PF01152">
    <property type="entry name" value="Bac_globin"/>
    <property type="match status" value="1"/>
</dbReference>
<evidence type="ECO:0000256" key="7">
    <source>
        <dbReference type="PIRNR" id="PIRNR002030"/>
    </source>
</evidence>
<accession>A0A3E0WLA5</accession>
<keyword evidence="11" id="KW-1185">Reference proteome</keyword>
<dbReference type="GO" id="GO:0046872">
    <property type="term" value="F:metal ion binding"/>
    <property type="evidence" value="ECO:0007669"/>
    <property type="project" value="UniProtKB-UniRule"/>
</dbReference>
<dbReference type="InterPro" id="IPR016339">
    <property type="entry name" value="Hemoglobin_trunc_I"/>
</dbReference>
<feature type="binding site" description="proximal binding residue" evidence="8">
    <location>
        <position position="78"/>
    </location>
    <ligand>
        <name>heme</name>
        <dbReference type="ChEBI" id="CHEBI:30413"/>
    </ligand>
    <ligandPart>
        <name>Fe</name>
        <dbReference type="ChEBI" id="CHEBI:18248"/>
    </ligandPart>
</feature>
<evidence type="ECO:0000256" key="9">
    <source>
        <dbReference type="PIRSR" id="PIRSR601486-1"/>
    </source>
</evidence>
<evidence type="ECO:0000313" key="11">
    <source>
        <dbReference type="Proteomes" id="UP000256763"/>
    </source>
</evidence>
<sequence>MTVATDTKEASLYDQLGGAAAVDATVENFYRRVLGDPLLSPFFADTDMERQIRKQKTFLTMAFGGPANYSGEGLRSAHSRAREQGMGEKHFDAVVGHLRETLQELEVASGLIGRVEAICDSVRADVLGR</sequence>
<evidence type="ECO:0000313" key="10">
    <source>
        <dbReference type="EMBL" id="RFA32715.1"/>
    </source>
</evidence>
<organism evidence="10 11">
    <name type="scientific">Alkalilimnicola ehrlichii</name>
    <dbReference type="NCBI Taxonomy" id="351052"/>
    <lineage>
        <taxon>Bacteria</taxon>
        <taxon>Pseudomonadati</taxon>
        <taxon>Pseudomonadota</taxon>
        <taxon>Gammaproteobacteria</taxon>
        <taxon>Chromatiales</taxon>
        <taxon>Ectothiorhodospiraceae</taxon>
        <taxon>Alkalilimnicola</taxon>
    </lineage>
</organism>
<keyword evidence="3 7" id="KW-0349">Heme</keyword>
<dbReference type="InterPro" id="IPR009050">
    <property type="entry name" value="Globin-like_sf"/>
</dbReference>
<dbReference type="EMBL" id="NFZW01000026">
    <property type="protein sequence ID" value="RFA32715.1"/>
    <property type="molecule type" value="Genomic_DNA"/>
</dbReference>
<dbReference type="CDD" id="cd00454">
    <property type="entry name" value="TrHb1_N"/>
    <property type="match status" value="1"/>
</dbReference>
<dbReference type="GO" id="GO:0005344">
    <property type="term" value="F:oxygen carrier activity"/>
    <property type="evidence" value="ECO:0007669"/>
    <property type="project" value="UniProtKB-UniRule"/>
</dbReference>
<evidence type="ECO:0000256" key="6">
    <source>
        <dbReference type="ARBA" id="ARBA00023004"/>
    </source>
</evidence>
<comment type="similarity">
    <text evidence="1 7">Belongs to the truncated hemoglobin family. Group I subfamily.</text>
</comment>
<dbReference type="Gene3D" id="1.10.490.10">
    <property type="entry name" value="Globins"/>
    <property type="match status" value="1"/>
</dbReference>
<feature type="binding site" description="distal binding residue" evidence="9">
    <location>
        <position position="78"/>
    </location>
    <ligand>
        <name>heme</name>
        <dbReference type="ChEBI" id="CHEBI:30413"/>
    </ligand>
    <ligandPart>
        <name>Fe</name>
        <dbReference type="ChEBI" id="CHEBI:18248"/>
    </ligandPart>
</feature>
<evidence type="ECO:0000256" key="2">
    <source>
        <dbReference type="ARBA" id="ARBA00022448"/>
    </source>
</evidence>
<keyword evidence="5 7" id="KW-0479">Metal-binding</keyword>
<evidence type="ECO:0000256" key="4">
    <source>
        <dbReference type="ARBA" id="ARBA00022621"/>
    </source>
</evidence>
<keyword evidence="4 7" id="KW-0561">Oxygen transport</keyword>
<protein>
    <recommendedName>
        <fullName evidence="7">Group 1 truncated hemoglobin</fullName>
    </recommendedName>
</protein>
<dbReference type="PROSITE" id="PS01213">
    <property type="entry name" value="GLOBIN_FAM_2"/>
    <property type="match status" value="1"/>
</dbReference>
<dbReference type="InterPro" id="IPR012292">
    <property type="entry name" value="Globin/Proto"/>
</dbReference>
<dbReference type="SUPFAM" id="SSF46458">
    <property type="entry name" value="Globin-like"/>
    <property type="match status" value="1"/>
</dbReference>
<name>A0A3E0WLA5_9GAMM</name>
<dbReference type="GO" id="GO:0020037">
    <property type="term" value="F:heme binding"/>
    <property type="evidence" value="ECO:0007669"/>
    <property type="project" value="InterPro"/>
</dbReference>